<evidence type="ECO:0000256" key="6">
    <source>
        <dbReference type="ARBA" id="ARBA00023136"/>
    </source>
</evidence>
<dbReference type="GO" id="GO:0005337">
    <property type="term" value="F:nucleoside transmembrane transporter activity"/>
    <property type="evidence" value="ECO:0007669"/>
    <property type="project" value="InterPro"/>
</dbReference>
<evidence type="ECO:0000313" key="9">
    <source>
        <dbReference type="Proteomes" id="UP000243975"/>
    </source>
</evidence>
<feature type="transmembrane region" description="Helical" evidence="7">
    <location>
        <begin position="358"/>
        <end position="382"/>
    </location>
</feature>
<evidence type="ECO:0000256" key="1">
    <source>
        <dbReference type="ARBA" id="ARBA00004141"/>
    </source>
</evidence>
<comment type="subcellular location">
    <subcellularLocation>
        <location evidence="1">Membrane</location>
        <topology evidence="1">Multi-pass membrane protein</topology>
    </subcellularLocation>
</comment>
<name>A0A103XTG7_CYNCS</name>
<protein>
    <submittedName>
        <fullName evidence="8">Equilibrative nucleoside transporter</fullName>
    </submittedName>
</protein>
<feature type="transmembrane region" description="Helical" evidence="7">
    <location>
        <begin position="394"/>
        <end position="417"/>
    </location>
</feature>
<dbReference type="EMBL" id="LEKV01004268">
    <property type="protein sequence ID" value="KVH96578.1"/>
    <property type="molecule type" value="Genomic_DNA"/>
</dbReference>
<evidence type="ECO:0000256" key="2">
    <source>
        <dbReference type="ARBA" id="ARBA00007965"/>
    </source>
</evidence>
<dbReference type="Gramene" id="KVH96578">
    <property type="protein sequence ID" value="KVH96578"/>
    <property type="gene ID" value="Ccrd_001321"/>
</dbReference>
<sequence>MEAASASMPDEKGAPTRLEGKSTAMVVCWLLGIGCLFSWNSMLTIEDYYVNLYPDYHPSRVLTLVYQPFALITLAVLAYHEANVNTRKRNLFGYTLFFFGTLAILVLNLATSGKGGIGTFIGVCTVSAAFGLADANVQGGMVGDLSYMMPDFIQSFVAGLAASGAITSSLRLITKAVFDNSQNGLRKGAILFFVLCTIFELLCVFLYAFVFPKLSIVKYYRSKAASEGSKTVSADLAAGGIHSHSVAPDDNSTKQERLSNKQLLVENIDYAMDMFLIYLLTLSIFPGFLSEDTGSHSLGSWYALVLIAMYNVWDLVGRYVPLIECVKLESRSGLMIVVIARFLLIPAFYFTAKYADQGWMIFLTSFLGLSNGYLTVCVLTAAPKGYKGPEQNALGNILVLFLVGGLFAGVTSDWLWLIGKGW</sequence>
<keyword evidence="9" id="KW-1185">Reference proteome</keyword>
<evidence type="ECO:0000256" key="3">
    <source>
        <dbReference type="ARBA" id="ARBA00022448"/>
    </source>
</evidence>
<feature type="transmembrane region" description="Helical" evidence="7">
    <location>
        <begin position="156"/>
        <end position="178"/>
    </location>
</feature>
<keyword evidence="6 7" id="KW-0472">Membrane</keyword>
<feature type="transmembrane region" description="Helical" evidence="7">
    <location>
        <begin position="190"/>
        <end position="211"/>
    </location>
</feature>
<gene>
    <name evidence="8" type="ORF">Ccrd_001321</name>
</gene>
<feature type="transmembrane region" description="Helical" evidence="7">
    <location>
        <begin position="116"/>
        <end position="135"/>
    </location>
</feature>
<evidence type="ECO:0000256" key="4">
    <source>
        <dbReference type="ARBA" id="ARBA00022692"/>
    </source>
</evidence>
<dbReference type="InterPro" id="IPR002259">
    <property type="entry name" value="Eqnu_transpt"/>
</dbReference>
<feature type="transmembrane region" description="Helical" evidence="7">
    <location>
        <begin position="270"/>
        <end position="289"/>
    </location>
</feature>
<dbReference type="AlphaFoldDB" id="A0A103XTG7"/>
<evidence type="ECO:0000313" key="8">
    <source>
        <dbReference type="EMBL" id="KVH96578.1"/>
    </source>
</evidence>
<dbReference type="PANTHER" id="PTHR10332:SF30">
    <property type="entry name" value="EQUILIBRATIVE NUCLEOTIDE TRANSPORTER 2"/>
    <property type="match status" value="1"/>
</dbReference>
<keyword evidence="3" id="KW-0813">Transport</keyword>
<reference evidence="8 9" key="1">
    <citation type="journal article" date="2016" name="Sci. Rep.">
        <title>The genome sequence of the outbreeding globe artichoke constructed de novo incorporating a phase-aware low-pass sequencing strategy of F1 progeny.</title>
        <authorList>
            <person name="Scaglione D."/>
            <person name="Reyes-Chin-Wo S."/>
            <person name="Acquadro A."/>
            <person name="Froenicke L."/>
            <person name="Portis E."/>
            <person name="Beitel C."/>
            <person name="Tirone M."/>
            <person name="Mauro R."/>
            <person name="Lo Monaco A."/>
            <person name="Mauromicale G."/>
            <person name="Faccioli P."/>
            <person name="Cattivelli L."/>
            <person name="Rieseberg L."/>
            <person name="Michelmore R."/>
            <person name="Lanteri S."/>
        </authorList>
    </citation>
    <scope>NUCLEOTIDE SEQUENCE [LARGE SCALE GENOMIC DNA]</scope>
    <source>
        <strain evidence="8">2C</strain>
    </source>
</reference>
<evidence type="ECO:0000256" key="5">
    <source>
        <dbReference type="ARBA" id="ARBA00022989"/>
    </source>
</evidence>
<feature type="transmembrane region" description="Helical" evidence="7">
    <location>
        <begin position="22"/>
        <end position="41"/>
    </location>
</feature>
<dbReference type="OMA" id="GSAMWAY"/>
<feature type="transmembrane region" description="Helical" evidence="7">
    <location>
        <begin position="61"/>
        <end position="79"/>
    </location>
</feature>
<keyword evidence="4 7" id="KW-0812">Transmembrane</keyword>
<dbReference type="Proteomes" id="UP000243975">
    <property type="component" value="Unassembled WGS sequence"/>
</dbReference>
<organism evidence="8 9">
    <name type="scientific">Cynara cardunculus var. scolymus</name>
    <name type="common">Globe artichoke</name>
    <name type="synonym">Cynara scolymus</name>
    <dbReference type="NCBI Taxonomy" id="59895"/>
    <lineage>
        <taxon>Eukaryota</taxon>
        <taxon>Viridiplantae</taxon>
        <taxon>Streptophyta</taxon>
        <taxon>Embryophyta</taxon>
        <taxon>Tracheophyta</taxon>
        <taxon>Spermatophyta</taxon>
        <taxon>Magnoliopsida</taxon>
        <taxon>eudicotyledons</taxon>
        <taxon>Gunneridae</taxon>
        <taxon>Pentapetalae</taxon>
        <taxon>asterids</taxon>
        <taxon>campanulids</taxon>
        <taxon>Asterales</taxon>
        <taxon>Asteraceae</taxon>
        <taxon>Carduoideae</taxon>
        <taxon>Cardueae</taxon>
        <taxon>Carduinae</taxon>
        <taxon>Cynara</taxon>
    </lineage>
</organism>
<dbReference type="OrthoDB" id="1856718at2759"/>
<dbReference type="Pfam" id="PF01733">
    <property type="entry name" value="Nucleoside_tran"/>
    <property type="match status" value="1"/>
</dbReference>
<feature type="transmembrane region" description="Helical" evidence="7">
    <location>
        <begin position="332"/>
        <end position="352"/>
    </location>
</feature>
<dbReference type="PIRSF" id="PIRSF016379">
    <property type="entry name" value="ENT"/>
    <property type="match status" value="1"/>
</dbReference>
<comment type="similarity">
    <text evidence="2">Belongs to the SLC29A/ENT transporter (TC 2.A.57) family.</text>
</comment>
<feature type="transmembrane region" description="Helical" evidence="7">
    <location>
        <begin position="91"/>
        <end position="110"/>
    </location>
</feature>
<dbReference type="PANTHER" id="PTHR10332">
    <property type="entry name" value="EQUILIBRATIVE NUCLEOSIDE TRANSPORTER"/>
    <property type="match status" value="1"/>
</dbReference>
<accession>A0A103XTG7</accession>
<proteinExistence type="inferred from homology"/>
<comment type="caution">
    <text evidence="8">The sequence shown here is derived from an EMBL/GenBank/DDBJ whole genome shotgun (WGS) entry which is preliminary data.</text>
</comment>
<evidence type="ECO:0000256" key="7">
    <source>
        <dbReference type="SAM" id="Phobius"/>
    </source>
</evidence>
<feature type="transmembrane region" description="Helical" evidence="7">
    <location>
        <begin position="301"/>
        <end position="320"/>
    </location>
</feature>
<dbReference type="GO" id="GO:0005886">
    <property type="term" value="C:plasma membrane"/>
    <property type="evidence" value="ECO:0007669"/>
    <property type="project" value="TreeGrafter"/>
</dbReference>
<keyword evidence="5 7" id="KW-1133">Transmembrane helix</keyword>